<keyword evidence="3" id="KW-1185">Reference proteome</keyword>
<evidence type="ECO:0000256" key="1">
    <source>
        <dbReference type="SAM" id="Phobius"/>
    </source>
</evidence>
<proteinExistence type="predicted"/>
<feature type="transmembrane region" description="Helical" evidence="1">
    <location>
        <begin position="40"/>
        <end position="59"/>
    </location>
</feature>
<evidence type="ECO:0000313" key="2">
    <source>
        <dbReference type="EMBL" id="TLE03251.1"/>
    </source>
</evidence>
<dbReference type="Proteomes" id="UP000029707">
    <property type="component" value="Unassembled WGS sequence"/>
</dbReference>
<dbReference type="OrthoDB" id="5323167at2"/>
<dbReference type="EMBL" id="JRMQ02000001">
    <property type="protein sequence ID" value="TLE03251.1"/>
    <property type="molecule type" value="Genomic_DNA"/>
</dbReference>
<name>A0A4U8TRC0_9HELI</name>
<gene>
    <name evidence="2" type="ORF">LS65_000280</name>
</gene>
<accession>A0A4U8TRC0</accession>
<dbReference type="STRING" id="425400.LS65_07425"/>
<evidence type="ECO:0000313" key="3">
    <source>
        <dbReference type="Proteomes" id="UP000029707"/>
    </source>
</evidence>
<sequence length="216" mass="24822">MLLLKTLQSLQNTQKDVIHDTLQDALYTDGVNVALLDIVFGHYFIYVLLSDGLLIPVFLHENRMTYKQSQLYGLPKLHFCVCNEIAKDFSLANKPRTLDTRHYIAKRTTKNAFNVSIKQGLSEIGLYNDYPLELCAMCSDILSQIRESEVINSTLSVYVFSYQWLKLLESRPDIRQKEMIALQNAHLSCFKCKKLITLDSNVWIHIVGDTLHICCC</sequence>
<comment type="caution">
    <text evidence="2">The sequence shown here is derived from an EMBL/GenBank/DDBJ whole genome shotgun (WGS) entry which is preliminary data.</text>
</comment>
<dbReference type="RefSeq" id="WP_034362768.1">
    <property type="nucleotide sequence ID" value="NZ_CAJUDB010000004.1"/>
</dbReference>
<keyword evidence="1" id="KW-0472">Membrane</keyword>
<keyword evidence="1" id="KW-1133">Transmembrane helix</keyword>
<organism evidence="2 3">
    <name type="scientific">Helicobacter japonicus</name>
    <dbReference type="NCBI Taxonomy" id="425400"/>
    <lineage>
        <taxon>Bacteria</taxon>
        <taxon>Pseudomonadati</taxon>
        <taxon>Campylobacterota</taxon>
        <taxon>Epsilonproteobacteria</taxon>
        <taxon>Campylobacterales</taxon>
        <taxon>Helicobacteraceae</taxon>
        <taxon>Helicobacter</taxon>
    </lineage>
</organism>
<keyword evidence="1" id="KW-0812">Transmembrane</keyword>
<reference evidence="2 3" key="1">
    <citation type="journal article" date="2014" name="Genome Announc.">
        <title>Draft genome sequences of eight enterohepatic helicobacter species isolated from both laboratory and wild rodents.</title>
        <authorList>
            <person name="Sheh A."/>
            <person name="Shen Z."/>
            <person name="Fox J.G."/>
        </authorList>
    </citation>
    <scope>NUCLEOTIDE SEQUENCE [LARGE SCALE GENOMIC DNA]</scope>
    <source>
        <strain evidence="2 3">MIT 01-6451</strain>
    </source>
</reference>
<protein>
    <submittedName>
        <fullName evidence="2">Uncharacterized protein</fullName>
    </submittedName>
</protein>
<dbReference type="AlphaFoldDB" id="A0A4U8TRC0"/>